<dbReference type="GO" id="GO:0005524">
    <property type="term" value="F:ATP binding"/>
    <property type="evidence" value="ECO:0007669"/>
    <property type="project" value="InterPro"/>
</dbReference>
<dbReference type="GO" id="GO:0016301">
    <property type="term" value="F:kinase activity"/>
    <property type="evidence" value="ECO:0007669"/>
    <property type="project" value="InterPro"/>
</dbReference>
<name>A0A0C1CAY9_9BACT</name>
<dbReference type="SUPFAM" id="SSF56059">
    <property type="entry name" value="Glutathione synthetase ATP-binding domain-like"/>
    <property type="match status" value="1"/>
</dbReference>
<dbReference type="Gene3D" id="3.30.1490.20">
    <property type="entry name" value="ATP-grasp fold, A domain"/>
    <property type="match status" value="1"/>
</dbReference>
<dbReference type="InterPro" id="IPR051549">
    <property type="entry name" value="PEP_Utilizing_Enz"/>
</dbReference>
<dbReference type="PATRIC" id="fig|83552.4.peg.706"/>
<reference evidence="2 3" key="1">
    <citation type="journal article" date="2014" name="Mol. Biol. Evol.">
        <title>Massive expansion of Ubiquitination-related gene families within the Chlamydiae.</title>
        <authorList>
            <person name="Domman D."/>
            <person name="Collingro A."/>
            <person name="Lagkouvardos I."/>
            <person name="Gehre L."/>
            <person name="Weinmaier T."/>
            <person name="Rattei T."/>
            <person name="Subtil A."/>
            <person name="Horn M."/>
        </authorList>
    </citation>
    <scope>NUCLEOTIDE SEQUENCE [LARGE SCALE GENOMIC DNA]</scope>
    <source>
        <strain evidence="2 3">OEW1</strain>
    </source>
</reference>
<dbReference type="PANTHER" id="PTHR43615">
    <property type="entry name" value="PHOSPHOENOLPYRUVATE SYNTHASE-RELATED"/>
    <property type="match status" value="1"/>
</dbReference>
<dbReference type="RefSeq" id="WP_006340978.1">
    <property type="nucleotide sequence ID" value="NZ_JASBUT010000014.1"/>
</dbReference>
<dbReference type="Gene3D" id="3.30.470.20">
    <property type="entry name" value="ATP-grasp fold, B domain"/>
    <property type="match status" value="1"/>
</dbReference>
<evidence type="ECO:0000313" key="3">
    <source>
        <dbReference type="Proteomes" id="UP000031307"/>
    </source>
</evidence>
<dbReference type="PANTHER" id="PTHR43615:SF1">
    <property type="entry name" value="PPDK_N DOMAIN-CONTAINING PROTEIN"/>
    <property type="match status" value="1"/>
</dbReference>
<organism evidence="2 3">
    <name type="scientific">Parachlamydia acanthamoebae</name>
    <dbReference type="NCBI Taxonomy" id="83552"/>
    <lineage>
        <taxon>Bacteria</taxon>
        <taxon>Pseudomonadati</taxon>
        <taxon>Chlamydiota</taxon>
        <taxon>Chlamydiia</taxon>
        <taxon>Parachlamydiales</taxon>
        <taxon>Parachlamydiaceae</taxon>
        <taxon>Parachlamydia</taxon>
    </lineage>
</organism>
<dbReference type="Proteomes" id="UP000031307">
    <property type="component" value="Unassembled WGS sequence"/>
</dbReference>
<gene>
    <name evidence="2" type="ORF">DB43_EW00100</name>
</gene>
<proteinExistence type="predicted"/>
<comment type="caution">
    <text evidence="2">The sequence shown here is derived from an EMBL/GenBank/DDBJ whole genome shotgun (WGS) entry which is preliminary data.</text>
</comment>
<dbReference type="InterPro" id="IPR002192">
    <property type="entry name" value="PPDK_AMP/ATP-bd"/>
</dbReference>
<protein>
    <recommendedName>
        <fullName evidence="1">Pyruvate phosphate dikinase AMP/ATP-binding domain-containing protein</fullName>
    </recommendedName>
</protein>
<accession>A0A0C1CAY9</accession>
<dbReference type="EMBL" id="JSAM01000041">
    <property type="protein sequence ID" value="KIA78100.1"/>
    <property type="molecule type" value="Genomic_DNA"/>
</dbReference>
<evidence type="ECO:0000259" key="1">
    <source>
        <dbReference type="Pfam" id="PF01326"/>
    </source>
</evidence>
<evidence type="ECO:0000313" key="2">
    <source>
        <dbReference type="EMBL" id="KIA78100.1"/>
    </source>
</evidence>
<sequence>MIPETNFGHKAANLIKLNELCHLLSIPDIQVRVPPFICFAHSEIFAHIQQYYPEYLEDWTIFTQIQKEGILFSPDAQLSLWKIQENLIHLFANHPFESPALDAFIGKEVENNQVLVVRSTGREDGETFSNAGGNRSESGILPEIAAISAAIGKVIASYHSVKSLRLRIFGEDDPYSSPFLSVFVQVMVGEIYEKNCRLGIPVSGILHTQEILGHTPKLIQIQALYGHNEALVKNIQPCDSFYVYPDDVHAIIRFKKKRMVPSLAGEFVTIDNPWELRTSATLNHEQLFAFYQIAGKIQAFYKKMMEVEWVYSHQTLYLVQARPLIETKKLGPSFVNESNLHACVGDFTVYQGETIASKGAVTLLTGSYDLLQDVTLEKGFNHYLQESKPTAKAIFARLSAAATSHAACSLREQGIEVLCGIDVLPEELDRADAFALIDPQQGKLFIIHGQDRDKTQLWEWLSEKGVVEEGWTYHPIPSIESIPRYELETTLKKLNFRQALTDKEIETLFREAHRLTENIPVQKLVGTLAWDMQTLEDKPILQKRMDVLLSHAHKILQMYFLREVPRKQRLHALKRLEALFFQKRSVDIVETDSRREILQEQYLIFQMEKFAVLPQVKMAWKAFIEPLFLESETLKKLEYLIHEIQENQINEEWINIAFAYAWKEKYAESSKDLLNHLEAQFKISIPAMRQIASARQNWNNFRDRLALWALPEHYERLWREFKISLLLELNDVAYQFFSIPDNQWLIRVVLLKFLQESIEMYDLAMKELKSSSMYHDKALQVFRFREMLIPFLELMKIWVTHIPSANIEEWIRSIEGFGDKLPGDYRQTIIQAIQRSFNQITSNGEEQLLPSTGFNVNALVISSAYFKSQELPTHSTLEDLCSLMHQNILIAQMTACIPLWEGKLPSEIYPLHHALLSIKQDCFIRPGVQVPVHANWVGVSYHYPCFSLKYNIPVKNHSTIIDVTYHLLTQQVEVEVRIIGHNRGGRMETIGKNVCVQSIAQNLKCEIYPEYDARLKMLLFRWRFHEEEIKSEKKLKIIIHVLVKALEDTLAEREKLTALKLENLDKGNVQTWKTLWDSKENTLHWFKAGAPYFHALMQRCFAQKWDKECQAILSHIGLHFQKEDSPLFSKVFFALVNFLHTHPRQFCAFGSENRFFGLNEFSAWALEDILNDVHAIDLLISQRERLVYTAKDPAETKIFYLALHVSILQHFLQQDNQNKALDYAKFLISHHQDETIVDLNIHSKHLAFPSAILKILEEGSKDKIVDGYPVSKEIALQSTEILDMHGIKKERRILVKLPHTAHWIAATVIKSSPPESLAEPFGSLKIRVSRGRVQKVVNPFGVRLLPI</sequence>
<feature type="domain" description="Pyruvate phosphate dikinase AMP/ATP-binding" evidence="1">
    <location>
        <begin position="8"/>
        <end position="328"/>
    </location>
</feature>
<dbReference type="InterPro" id="IPR013815">
    <property type="entry name" value="ATP_grasp_subdomain_1"/>
</dbReference>
<dbReference type="Pfam" id="PF01326">
    <property type="entry name" value="PPDK_N"/>
    <property type="match status" value="1"/>
</dbReference>